<accession>A0A5N6PD34</accession>
<reference evidence="1 2" key="1">
    <citation type="submission" date="2019-05" db="EMBL/GenBank/DDBJ databases">
        <title>Mikania micrantha, genome provides insights into the molecular mechanism of rapid growth.</title>
        <authorList>
            <person name="Liu B."/>
        </authorList>
    </citation>
    <scope>NUCLEOTIDE SEQUENCE [LARGE SCALE GENOMIC DNA]</scope>
    <source>
        <strain evidence="1">NLD-2019</strain>
        <tissue evidence="1">Leaf</tissue>
    </source>
</reference>
<dbReference type="InterPro" id="IPR027417">
    <property type="entry name" value="P-loop_NTPase"/>
</dbReference>
<dbReference type="Proteomes" id="UP000326396">
    <property type="component" value="Linkage Group LG13"/>
</dbReference>
<dbReference type="EMBL" id="SZYD01000005">
    <property type="protein sequence ID" value="KAD6119943.1"/>
    <property type="molecule type" value="Genomic_DNA"/>
</dbReference>
<protein>
    <submittedName>
        <fullName evidence="1">Uncharacterized protein</fullName>
    </submittedName>
</protein>
<proteinExistence type="predicted"/>
<sequence length="71" mass="7880">MNIYLRFLGVLVVNGRLCADQRGDIIVLEKGRVVEQGPHEVLVSNGGRYAQLWSQQNNTVDDLDAAIKLEA</sequence>
<name>A0A5N6PD34_9ASTR</name>
<dbReference type="Gene3D" id="3.40.50.300">
    <property type="entry name" value="P-loop containing nucleotide triphosphate hydrolases"/>
    <property type="match status" value="1"/>
</dbReference>
<evidence type="ECO:0000313" key="1">
    <source>
        <dbReference type="EMBL" id="KAD6119943.1"/>
    </source>
</evidence>
<dbReference type="OrthoDB" id="6500128at2759"/>
<comment type="caution">
    <text evidence="1">The sequence shown here is derived from an EMBL/GenBank/DDBJ whole genome shotgun (WGS) entry which is preliminary data.</text>
</comment>
<evidence type="ECO:0000313" key="2">
    <source>
        <dbReference type="Proteomes" id="UP000326396"/>
    </source>
</evidence>
<dbReference type="AlphaFoldDB" id="A0A5N6PD34"/>
<keyword evidence="2" id="KW-1185">Reference proteome</keyword>
<dbReference type="SUPFAM" id="SSF52540">
    <property type="entry name" value="P-loop containing nucleoside triphosphate hydrolases"/>
    <property type="match status" value="1"/>
</dbReference>
<organism evidence="1 2">
    <name type="scientific">Mikania micrantha</name>
    <name type="common">bitter vine</name>
    <dbReference type="NCBI Taxonomy" id="192012"/>
    <lineage>
        <taxon>Eukaryota</taxon>
        <taxon>Viridiplantae</taxon>
        <taxon>Streptophyta</taxon>
        <taxon>Embryophyta</taxon>
        <taxon>Tracheophyta</taxon>
        <taxon>Spermatophyta</taxon>
        <taxon>Magnoliopsida</taxon>
        <taxon>eudicotyledons</taxon>
        <taxon>Gunneridae</taxon>
        <taxon>Pentapetalae</taxon>
        <taxon>asterids</taxon>
        <taxon>campanulids</taxon>
        <taxon>Asterales</taxon>
        <taxon>Asteraceae</taxon>
        <taxon>Asteroideae</taxon>
        <taxon>Heliantheae alliance</taxon>
        <taxon>Eupatorieae</taxon>
        <taxon>Mikania</taxon>
    </lineage>
</organism>
<gene>
    <name evidence="1" type="ORF">E3N88_11214</name>
</gene>